<comment type="similarity">
    <text evidence="1">Belongs to the glycosyl hydrolase 16 family.</text>
</comment>
<dbReference type="Gene3D" id="2.60.120.200">
    <property type="match status" value="1"/>
</dbReference>
<dbReference type="Proteomes" id="UP000198984">
    <property type="component" value="Unassembled WGS sequence"/>
</dbReference>
<dbReference type="InterPro" id="IPR050546">
    <property type="entry name" value="Glycosyl_Hydrlase_16"/>
</dbReference>
<dbReference type="PANTHER" id="PTHR10963">
    <property type="entry name" value="GLYCOSYL HYDROLASE-RELATED"/>
    <property type="match status" value="1"/>
</dbReference>
<proteinExistence type="inferred from homology"/>
<dbReference type="Pfam" id="PF00722">
    <property type="entry name" value="Glyco_hydro_16"/>
    <property type="match status" value="1"/>
</dbReference>
<organism evidence="3 4">
    <name type="scientific">Chitinophaga rupis</name>
    <dbReference type="NCBI Taxonomy" id="573321"/>
    <lineage>
        <taxon>Bacteria</taxon>
        <taxon>Pseudomonadati</taxon>
        <taxon>Bacteroidota</taxon>
        <taxon>Chitinophagia</taxon>
        <taxon>Chitinophagales</taxon>
        <taxon>Chitinophagaceae</taxon>
        <taxon>Chitinophaga</taxon>
    </lineage>
</organism>
<evidence type="ECO:0000256" key="1">
    <source>
        <dbReference type="ARBA" id="ARBA00006865"/>
    </source>
</evidence>
<evidence type="ECO:0000313" key="3">
    <source>
        <dbReference type="EMBL" id="SEM60853.1"/>
    </source>
</evidence>
<dbReference type="AlphaFoldDB" id="A0A1H7ZRE0"/>
<name>A0A1H7ZRE0_9BACT</name>
<dbReference type="InterPro" id="IPR000757">
    <property type="entry name" value="Beta-glucanase-like"/>
</dbReference>
<dbReference type="EMBL" id="FOBB01000005">
    <property type="protein sequence ID" value="SEM60853.1"/>
    <property type="molecule type" value="Genomic_DNA"/>
</dbReference>
<sequence>MFLLALYAAPRTVFAQKDTTASAYQLVWADEFSKDGPPDPQYWGYEKGFVRNEEAQWYQPENAYCKNGLLIIEARKEQKPNPFYEAGSKDWRKKDKMIRYTSASINTSGFKSWQYGRFEMRGRIDISPGLWPAWWTLGVKGHWPANGEIDIMEYYRNKLLANVACLDSNKKAEWYSKTRSIDSLGGAIWSAKFHVWRMDWDETAIALYVDDMLMNKVTLDKLVNKDGSGVNPFNQPHYMLLNLAMGGMNGGNITSKTPFPARFEVDYVRVYQKKVP</sequence>
<dbReference type="GO" id="GO:0005975">
    <property type="term" value="P:carbohydrate metabolic process"/>
    <property type="evidence" value="ECO:0007669"/>
    <property type="project" value="InterPro"/>
</dbReference>
<evidence type="ECO:0000259" key="2">
    <source>
        <dbReference type="PROSITE" id="PS51762"/>
    </source>
</evidence>
<feature type="domain" description="GH16" evidence="2">
    <location>
        <begin position="17"/>
        <end position="276"/>
    </location>
</feature>
<dbReference type="STRING" id="573321.SAMN04488505_105173"/>
<dbReference type="PANTHER" id="PTHR10963:SF55">
    <property type="entry name" value="GLYCOSIDE HYDROLASE FAMILY 16 PROTEIN"/>
    <property type="match status" value="1"/>
</dbReference>
<dbReference type="InterPro" id="IPR013320">
    <property type="entry name" value="ConA-like_dom_sf"/>
</dbReference>
<dbReference type="CDD" id="cd08023">
    <property type="entry name" value="GH16_laminarinase_like"/>
    <property type="match status" value="1"/>
</dbReference>
<dbReference type="PROSITE" id="PS51762">
    <property type="entry name" value="GH16_2"/>
    <property type="match status" value="1"/>
</dbReference>
<accession>A0A1H7ZRE0</accession>
<gene>
    <name evidence="3" type="ORF">SAMN04488505_105173</name>
</gene>
<dbReference type="GO" id="GO:0004553">
    <property type="term" value="F:hydrolase activity, hydrolyzing O-glycosyl compounds"/>
    <property type="evidence" value="ECO:0007669"/>
    <property type="project" value="InterPro"/>
</dbReference>
<protein>
    <submittedName>
        <fullName evidence="3">Beta-glucanase, GH16 family</fullName>
    </submittedName>
</protein>
<keyword evidence="4" id="KW-1185">Reference proteome</keyword>
<evidence type="ECO:0000313" key="4">
    <source>
        <dbReference type="Proteomes" id="UP000198984"/>
    </source>
</evidence>
<reference evidence="3 4" key="1">
    <citation type="submission" date="2016-10" db="EMBL/GenBank/DDBJ databases">
        <authorList>
            <person name="de Groot N.N."/>
        </authorList>
    </citation>
    <scope>NUCLEOTIDE SEQUENCE [LARGE SCALE GENOMIC DNA]</scope>
    <source>
        <strain evidence="3 4">DSM 21039</strain>
    </source>
</reference>
<dbReference type="SUPFAM" id="SSF49899">
    <property type="entry name" value="Concanavalin A-like lectins/glucanases"/>
    <property type="match status" value="1"/>
</dbReference>